<organism evidence="1 2">
    <name type="scientific">Candidatus Doudnabacteria bacterium RIFCSPHIGHO2_01_52_17</name>
    <dbReference type="NCBI Taxonomy" id="1817820"/>
    <lineage>
        <taxon>Bacteria</taxon>
        <taxon>Candidatus Doudnaibacteriota</taxon>
    </lineage>
</organism>
<evidence type="ECO:0000313" key="1">
    <source>
        <dbReference type="EMBL" id="OGE75064.1"/>
    </source>
</evidence>
<sequence>MKRPMGRFLNLLILLIPMVTLYGLVSIVTSDTEQRVRESATATFRAATDVTAGQPREFGSLPDGNYAVDCVVEQESRTASIRLVIPTADILYLVNEIPAELLTPGVRYRKRGVSWTTG</sequence>
<reference evidence="1 2" key="1">
    <citation type="journal article" date="2016" name="Nat. Commun.">
        <title>Thousands of microbial genomes shed light on interconnected biogeochemical processes in an aquifer system.</title>
        <authorList>
            <person name="Anantharaman K."/>
            <person name="Brown C.T."/>
            <person name="Hug L.A."/>
            <person name="Sharon I."/>
            <person name="Castelle C.J."/>
            <person name="Probst A.J."/>
            <person name="Thomas B.C."/>
            <person name="Singh A."/>
            <person name="Wilkins M.J."/>
            <person name="Karaoz U."/>
            <person name="Brodie E.L."/>
            <person name="Williams K.H."/>
            <person name="Hubbard S.S."/>
            <person name="Banfield J.F."/>
        </authorList>
    </citation>
    <scope>NUCLEOTIDE SEQUENCE [LARGE SCALE GENOMIC DNA]</scope>
</reference>
<evidence type="ECO:0000313" key="2">
    <source>
        <dbReference type="Proteomes" id="UP000176547"/>
    </source>
</evidence>
<dbReference type="EMBL" id="MFEG01000036">
    <property type="protein sequence ID" value="OGE75064.1"/>
    <property type="molecule type" value="Genomic_DNA"/>
</dbReference>
<comment type="caution">
    <text evidence="1">The sequence shown here is derived from an EMBL/GenBank/DDBJ whole genome shotgun (WGS) entry which is preliminary data.</text>
</comment>
<protein>
    <submittedName>
        <fullName evidence="1">Uncharacterized protein</fullName>
    </submittedName>
</protein>
<dbReference type="Proteomes" id="UP000176547">
    <property type="component" value="Unassembled WGS sequence"/>
</dbReference>
<name>A0A1F5NBU2_9BACT</name>
<proteinExistence type="predicted"/>
<dbReference type="AlphaFoldDB" id="A0A1F5NBU2"/>
<accession>A0A1F5NBU2</accession>
<gene>
    <name evidence="1" type="ORF">A3K06_01585</name>
</gene>